<dbReference type="GO" id="GO:0016787">
    <property type="term" value="F:hydrolase activity"/>
    <property type="evidence" value="ECO:0007669"/>
    <property type="project" value="UniProtKB-KW"/>
</dbReference>
<evidence type="ECO:0000313" key="8">
    <source>
        <dbReference type="Proteomes" id="UP000250275"/>
    </source>
</evidence>
<dbReference type="GO" id="GO:0005737">
    <property type="term" value="C:cytoplasm"/>
    <property type="evidence" value="ECO:0007669"/>
    <property type="project" value="TreeGrafter"/>
</dbReference>
<dbReference type="SMART" id="SM00487">
    <property type="entry name" value="DEXDc"/>
    <property type="match status" value="1"/>
</dbReference>
<keyword evidence="2" id="KW-0378">Hydrolase</keyword>
<dbReference type="OrthoDB" id="5600252at2759"/>
<dbReference type="Gene3D" id="1.20.120.1080">
    <property type="match status" value="1"/>
</dbReference>
<proteinExistence type="predicted"/>
<dbReference type="PROSITE" id="PS51192">
    <property type="entry name" value="HELICASE_ATP_BIND_1"/>
    <property type="match status" value="1"/>
</dbReference>
<dbReference type="CDD" id="cd00048">
    <property type="entry name" value="DSRM_SF"/>
    <property type="match status" value="1"/>
</dbReference>
<dbReference type="GO" id="GO:0005634">
    <property type="term" value="C:nucleus"/>
    <property type="evidence" value="ECO:0007669"/>
    <property type="project" value="TreeGrafter"/>
</dbReference>
<feature type="domain" description="Helicase ATP-binding" evidence="5">
    <location>
        <begin position="187"/>
        <end position="355"/>
    </location>
</feature>
<dbReference type="EMBL" id="KQ762207">
    <property type="protein sequence ID" value="OAD56060.1"/>
    <property type="molecule type" value="Genomic_DNA"/>
</dbReference>
<keyword evidence="8" id="KW-1185">Reference proteome</keyword>
<accession>A0A310SIZ7</accession>
<dbReference type="GO" id="GO:0002151">
    <property type="term" value="F:G-quadruplex RNA binding"/>
    <property type="evidence" value="ECO:0007669"/>
    <property type="project" value="TreeGrafter"/>
</dbReference>
<dbReference type="AlphaFoldDB" id="A0A310SIZ7"/>
<dbReference type="SMART" id="SM00490">
    <property type="entry name" value="HELICc"/>
    <property type="match status" value="1"/>
</dbReference>
<dbReference type="InterPro" id="IPR027417">
    <property type="entry name" value="P-loop_NTPase"/>
</dbReference>
<feature type="domain" description="Helicase C-terminal" evidence="6">
    <location>
        <begin position="393"/>
        <end position="562"/>
    </location>
</feature>
<evidence type="ECO:0000259" key="5">
    <source>
        <dbReference type="PROSITE" id="PS51192"/>
    </source>
</evidence>
<dbReference type="SMART" id="SM00847">
    <property type="entry name" value="HA2"/>
    <property type="match status" value="1"/>
</dbReference>
<dbReference type="InterPro" id="IPR014001">
    <property type="entry name" value="Helicase_ATP-bd"/>
</dbReference>
<dbReference type="GO" id="GO:0003724">
    <property type="term" value="F:RNA helicase activity"/>
    <property type="evidence" value="ECO:0007669"/>
    <property type="project" value="TreeGrafter"/>
</dbReference>
<feature type="non-terminal residue" evidence="7">
    <location>
        <position position="1"/>
    </location>
</feature>
<dbReference type="InterPro" id="IPR001650">
    <property type="entry name" value="Helicase_C-like"/>
</dbReference>
<evidence type="ECO:0000256" key="4">
    <source>
        <dbReference type="ARBA" id="ARBA00022840"/>
    </source>
</evidence>
<dbReference type="PANTHER" id="PTHR18934:SF257">
    <property type="entry name" value="ATP-DEPENDENT RNA HELICASE DHX30"/>
    <property type="match status" value="1"/>
</dbReference>
<dbReference type="PROSITE" id="PS51194">
    <property type="entry name" value="HELICASE_CTER"/>
    <property type="match status" value="1"/>
</dbReference>
<reference evidence="7 8" key="1">
    <citation type="submission" date="2015-07" db="EMBL/GenBank/DDBJ databases">
        <title>The genome of Eufriesea mexicana.</title>
        <authorList>
            <person name="Pan H."/>
            <person name="Kapheim K."/>
        </authorList>
    </citation>
    <scope>NUCLEOTIDE SEQUENCE [LARGE SCALE GENOMIC DNA]</scope>
    <source>
        <strain evidence="7">0111107269</strain>
        <tissue evidence="7">Whole body</tissue>
    </source>
</reference>
<dbReference type="PROSITE" id="PS00690">
    <property type="entry name" value="DEAH_ATP_HELICASE"/>
    <property type="match status" value="1"/>
</dbReference>
<dbReference type="Pfam" id="PF00271">
    <property type="entry name" value="Helicase_C"/>
    <property type="match status" value="1"/>
</dbReference>
<name>A0A310SIZ7_9HYME</name>
<dbReference type="Gene3D" id="3.40.50.300">
    <property type="entry name" value="P-loop containing nucleotide triphosphate hydrolases"/>
    <property type="match status" value="2"/>
</dbReference>
<dbReference type="InterPro" id="IPR002464">
    <property type="entry name" value="DNA/RNA_helicase_DEAH_CS"/>
</dbReference>
<evidence type="ECO:0000259" key="6">
    <source>
        <dbReference type="PROSITE" id="PS51194"/>
    </source>
</evidence>
<dbReference type="CDD" id="cd18791">
    <property type="entry name" value="SF2_C_RHA"/>
    <property type="match status" value="1"/>
</dbReference>
<keyword evidence="4" id="KW-0067">ATP-binding</keyword>
<dbReference type="Proteomes" id="UP000250275">
    <property type="component" value="Unassembled WGS sequence"/>
</dbReference>
<dbReference type="GO" id="GO:0003678">
    <property type="term" value="F:DNA helicase activity"/>
    <property type="evidence" value="ECO:0007669"/>
    <property type="project" value="TreeGrafter"/>
</dbReference>
<dbReference type="InterPro" id="IPR007502">
    <property type="entry name" value="Helicase-assoc_dom"/>
</dbReference>
<evidence type="ECO:0000313" key="7">
    <source>
        <dbReference type="EMBL" id="OAD56060.1"/>
    </source>
</evidence>
<sequence>SGIKKLHVYPTKDLLLIYNYVNSEYNKHCISYNYKCVDGFNCTICVTWPYEASFSAIAPSKKQAMHNASILCLHWLYKLEKVKNLRPVLYDNETIQDMLYSQEYVKINITPDIKAEMEILIQYYNDVVKSRIAALSSELNEYDLKNELKDNFSNVKVLGRNRHTLKLKKRDKEQTDLPVNNYKKEILNSLQNNQVLVIKGDTGCGKSTQIPQFILDSYVGEDRIHECNIIVTQPRRISAVSLARYIAHQRQELLGTTVGFQIRFTSKIPKICGSILFCTNGILLQRFNCNNSLEGVSHIIIDEAHERSIEIDILLKLFKDRLKDNPHLKLIIMSASINVKIFQQYFSCPVINVPGKLYDVKMHFLDDIDLPFEKSMNLENAMKTNIYYDKIVDLIQLIITKKLPGGILCFVPGWKEITQLRNILESRTMNNTNLLILPLHSKLSFNMQQEVFKNAPANTTKIVLATDIVETGITIPDISYVIDTAIKRDQYWDKVKSISTLQYSRISQANILQRKGRAGRLKPGESYHLLTRKEYDKLKLYPIPELLKSELDKVIICCKTMTKENIYDFFSGMIEPPSNTSLRYAVNNLINFGILDENEDLTSLGKRISHMTLNLKLSKAVVLSCVFGCLNPILLLAVIFSSQEYNNVALDEELNLYTGVRSNKKEYHKTSDHIATLKYLENKCNIGQSHTFITFENSNEPKLQQLYELHLNELVKSKMISSIFNIESVNLHTKNNELIGAVLFAATCHLIKNNAYGIKSGYFTKKANILLDEHEKIVKIKSESINSDRTLQPNELLTYLNKMEYAIRHSTMVCDTSVISPLSVLLFSQGDVYCTEMTDKLFIKDRNIVMQLKDINNLNLICEEESAKLLIKFRSILWNIVNFIIKYEGTDDYKDRLYFVKSFKNDLIDLVLRMLNKSSIHTDDKSDKNEYFN</sequence>
<keyword evidence="3 7" id="KW-0347">Helicase</keyword>
<dbReference type="GO" id="GO:0005524">
    <property type="term" value="F:ATP binding"/>
    <property type="evidence" value="ECO:0007669"/>
    <property type="project" value="UniProtKB-KW"/>
</dbReference>
<evidence type="ECO:0000256" key="2">
    <source>
        <dbReference type="ARBA" id="ARBA00022801"/>
    </source>
</evidence>
<keyword evidence="1" id="KW-0547">Nucleotide-binding</keyword>
<dbReference type="SUPFAM" id="SSF52540">
    <property type="entry name" value="P-loop containing nucleoside triphosphate hydrolases"/>
    <property type="match status" value="1"/>
</dbReference>
<dbReference type="PANTHER" id="PTHR18934">
    <property type="entry name" value="ATP-DEPENDENT RNA HELICASE"/>
    <property type="match status" value="1"/>
</dbReference>
<dbReference type="CDD" id="cd17917">
    <property type="entry name" value="DEXHc_RHA-like"/>
    <property type="match status" value="1"/>
</dbReference>
<dbReference type="Pfam" id="PF00270">
    <property type="entry name" value="DEAD"/>
    <property type="match status" value="1"/>
</dbReference>
<evidence type="ECO:0000256" key="3">
    <source>
        <dbReference type="ARBA" id="ARBA00022806"/>
    </source>
</evidence>
<dbReference type="InterPro" id="IPR011545">
    <property type="entry name" value="DEAD/DEAH_box_helicase_dom"/>
</dbReference>
<evidence type="ECO:0000256" key="1">
    <source>
        <dbReference type="ARBA" id="ARBA00022741"/>
    </source>
</evidence>
<protein>
    <submittedName>
        <fullName evidence="7">ATP-dependent RNA helicase DHX30</fullName>
    </submittedName>
</protein>
<gene>
    <name evidence="7" type="ORF">WN48_03800</name>
</gene>
<dbReference type="Gene3D" id="3.30.160.20">
    <property type="match status" value="1"/>
</dbReference>
<organism evidence="7 8">
    <name type="scientific">Eufriesea mexicana</name>
    <dbReference type="NCBI Taxonomy" id="516756"/>
    <lineage>
        <taxon>Eukaryota</taxon>
        <taxon>Metazoa</taxon>
        <taxon>Ecdysozoa</taxon>
        <taxon>Arthropoda</taxon>
        <taxon>Hexapoda</taxon>
        <taxon>Insecta</taxon>
        <taxon>Pterygota</taxon>
        <taxon>Neoptera</taxon>
        <taxon>Endopterygota</taxon>
        <taxon>Hymenoptera</taxon>
        <taxon>Apocrita</taxon>
        <taxon>Aculeata</taxon>
        <taxon>Apoidea</taxon>
        <taxon>Anthophila</taxon>
        <taxon>Apidae</taxon>
        <taxon>Eufriesea</taxon>
    </lineage>
</organism>